<evidence type="ECO:0000313" key="2">
    <source>
        <dbReference type="EMBL" id="VEA42007.1"/>
    </source>
</evidence>
<gene>
    <name evidence="2" type="ORF">NCTC8271_04596</name>
</gene>
<evidence type="ECO:0000256" key="1">
    <source>
        <dbReference type="SAM" id="Phobius"/>
    </source>
</evidence>
<dbReference type="EMBL" id="LR134148">
    <property type="protein sequence ID" value="VEA42007.1"/>
    <property type="molecule type" value="Genomic_DNA"/>
</dbReference>
<feature type="transmembrane region" description="Helical" evidence="1">
    <location>
        <begin position="12"/>
        <end position="33"/>
    </location>
</feature>
<dbReference type="Proteomes" id="UP000273655">
    <property type="component" value="Chromosome 1"/>
</dbReference>
<organism evidence="2 3">
    <name type="scientific">Salmonella enterica I</name>
    <dbReference type="NCBI Taxonomy" id="59201"/>
    <lineage>
        <taxon>Bacteria</taxon>
        <taxon>Pseudomonadati</taxon>
        <taxon>Pseudomonadota</taxon>
        <taxon>Gammaproteobacteria</taxon>
        <taxon>Enterobacterales</taxon>
        <taxon>Enterobacteriaceae</taxon>
        <taxon>Salmonella</taxon>
    </lineage>
</organism>
<keyword evidence="1" id="KW-0812">Transmembrane</keyword>
<dbReference type="AlphaFoldDB" id="A0A447PSD8"/>
<keyword evidence="1" id="KW-1133">Transmembrane helix</keyword>
<reference evidence="2 3" key="1">
    <citation type="submission" date="2018-12" db="EMBL/GenBank/DDBJ databases">
        <authorList>
            <consortium name="Pathogen Informatics"/>
        </authorList>
    </citation>
    <scope>NUCLEOTIDE SEQUENCE [LARGE SCALE GENOMIC DNA]</scope>
    <source>
        <strain evidence="2 3">NCTC8271</strain>
    </source>
</reference>
<name>A0A447PSD8_SALET</name>
<evidence type="ECO:0000313" key="3">
    <source>
        <dbReference type="Proteomes" id="UP000273655"/>
    </source>
</evidence>
<accession>A0A447PSD8</accession>
<sequence length="40" mass="4906">MTPFLYFRREYIIVCIDVFFEILFLLILQLRFLSCCSLII</sequence>
<keyword evidence="1" id="KW-0472">Membrane</keyword>
<protein>
    <submittedName>
        <fullName evidence="2">Uncharacterized protein</fullName>
    </submittedName>
</protein>
<proteinExistence type="predicted"/>